<dbReference type="EMBL" id="KL584755">
    <property type="protein sequence ID" value="KEQ96954.1"/>
    <property type="molecule type" value="Genomic_DNA"/>
</dbReference>
<dbReference type="Proteomes" id="UP000030641">
    <property type="component" value="Unassembled WGS sequence"/>
</dbReference>
<dbReference type="PANTHER" id="PTHR47447:SF17">
    <property type="entry name" value="OS12G0638900 PROTEIN"/>
    <property type="match status" value="1"/>
</dbReference>
<dbReference type="OMA" id="APVGFWQ"/>
<dbReference type="PROSITE" id="PS51257">
    <property type="entry name" value="PROKAR_LIPOPROTEIN"/>
    <property type="match status" value="1"/>
</dbReference>
<protein>
    <recommendedName>
        <fullName evidence="5">Pentacotripeptide-repeat region of PRORP domain-containing protein</fullName>
    </recommendedName>
</protein>
<accession>A0A074YLL5</accession>
<dbReference type="InParanoid" id="A0A074YLL5"/>
<evidence type="ECO:0000313" key="4">
    <source>
        <dbReference type="Proteomes" id="UP000030641"/>
    </source>
</evidence>
<reference evidence="3 4" key="1">
    <citation type="journal article" date="2014" name="BMC Genomics">
        <title>Genome sequencing of four Aureobasidium pullulans varieties: biotechnological potential, stress tolerance, and description of new species.</title>
        <authorList>
            <person name="Gostin Ar C."/>
            <person name="Ohm R.A."/>
            <person name="Kogej T."/>
            <person name="Sonjak S."/>
            <person name="Turk M."/>
            <person name="Zajc J."/>
            <person name="Zalar P."/>
            <person name="Grube M."/>
            <person name="Sun H."/>
            <person name="Han J."/>
            <person name="Sharma A."/>
            <person name="Chiniquy J."/>
            <person name="Ngan C.Y."/>
            <person name="Lipzen A."/>
            <person name="Barry K."/>
            <person name="Grigoriev I.V."/>
            <person name="Gunde-Cimerman N."/>
        </authorList>
    </citation>
    <scope>NUCLEOTIDE SEQUENCE [LARGE SCALE GENOMIC DNA]</scope>
    <source>
        <strain evidence="3 4">EXF-2481</strain>
    </source>
</reference>
<dbReference type="AlphaFoldDB" id="A0A074YLL5"/>
<sequence>MFQSRRRVPSEGALRVLRQLAYISSGTACGVAAVIAEERRRQTNVVSKIADNSRRLKQHPRYQHAHAARRRLNQDATHAHANDATLHTQAETFRNNVLPSEVERGYAKLESRQPHDVQTNRSSNPLPRPHPTTQVTSPQGQTPRVPASTSLRSPPSLVNAIEKHGLARTLAALELRCEKLVSQNLGDDAFRLFHQSLILAKSAGICPSDFKPLAVRLFDSFLLKRSFRNCQQLVDHMYLEAWPVTHCLHSFSLACIKPLRPRWLVHMNECYGEKFVFPRTVYPALCAAYATHSPKVCALLFAKHIHREQRLTVLLCCEPAWPAIIEQMWYTTRNYSLVDSLFEHMCQSTKLPPLVLYNAMIKVCIKSGNLDRAHHHLRTIQQSPHLEADIVTFGHFVLLTSSNADWPAVDHLMTMLGRAGEVEATPEKRTDLFIPVLKAYAKHHHPEEVWSFAFKAIDEYAVLPDPRILSIGINDLIRTGRLGMIPVWVNKMKTYGRGAEITSKTAGAMVRQFYFDTRPSHTVLIWLCRRLLNHVPEYWSQNLLNLLLEAVAHDLRGYRSGLAHREPRALLMLKALQEVDLDRPSLPKPLNWYQIHEETRPVRAPLLLSNSGMRETAGDESLANFGYEIDEVWSNDVSLASDRSVDYKNVPSVEDLSMDGMPDTALSTALRAQTLKENEMLIALSEARYADLLNMYESSLGRSGLPASSYSLEMAIQARTKLSDDVGLLEDHIDTASEAGMEITAALIPLLSHQIRIATPGAPMHIDELRDTVRGFYRHMVRNNVNIKHHLATASATVLIQNNQANEAIQLLQMIYHSKWVGEVPFDLPAMTVLLQAYIRVSHSTGIEWVIKEVLAKGYRIDYTFMTVVRKARKHAELRSRSEGSRGANNLRLARVLEYYSEVCRVRQKTQIRQASSLGNRLIRIMIKLAKPAPDVDVPKLQGQRVRPDLWSRGLRLADGRRSTWRIVGGRRKDPRIHRRSRRRTPIVIKE</sequence>
<organism evidence="3 4">
    <name type="scientific">Aureobasidium subglaciale (strain EXF-2481)</name>
    <name type="common">Aureobasidium pullulans var. subglaciale</name>
    <dbReference type="NCBI Taxonomy" id="1043005"/>
    <lineage>
        <taxon>Eukaryota</taxon>
        <taxon>Fungi</taxon>
        <taxon>Dikarya</taxon>
        <taxon>Ascomycota</taxon>
        <taxon>Pezizomycotina</taxon>
        <taxon>Dothideomycetes</taxon>
        <taxon>Dothideomycetidae</taxon>
        <taxon>Dothideales</taxon>
        <taxon>Saccotheciaceae</taxon>
        <taxon>Aureobasidium</taxon>
    </lineage>
</organism>
<evidence type="ECO:0000256" key="1">
    <source>
        <dbReference type="ARBA" id="ARBA00022737"/>
    </source>
</evidence>
<dbReference type="OrthoDB" id="185373at2759"/>
<dbReference type="InterPro" id="IPR011990">
    <property type="entry name" value="TPR-like_helical_dom_sf"/>
</dbReference>
<name>A0A074YLL5_AURSE</name>
<dbReference type="RefSeq" id="XP_013345332.1">
    <property type="nucleotide sequence ID" value="XM_013489878.1"/>
</dbReference>
<feature type="compositionally biased region" description="Polar residues" evidence="2">
    <location>
        <begin position="116"/>
        <end position="153"/>
    </location>
</feature>
<gene>
    <name evidence="3" type="ORF">AUEXF2481DRAFT_28076</name>
</gene>
<dbReference type="Gene3D" id="1.25.40.10">
    <property type="entry name" value="Tetratricopeptide repeat domain"/>
    <property type="match status" value="1"/>
</dbReference>
<keyword evidence="4" id="KW-1185">Reference proteome</keyword>
<dbReference type="HOGENOM" id="CLU_302844_0_0_1"/>
<dbReference type="STRING" id="1043005.A0A074YLL5"/>
<dbReference type="PANTHER" id="PTHR47447">
    <property type="entry name" value="OS03G0856100 PROTEIN"/>
    <property type="match status" value="1"/>
</dbReference>
<feature type="region of interest" description="Disordered" evidence="2">
    <location>
        <begin position="109"/>
        <end position="154"/>
    </location>
</feature>
<dbReference type="GeneID" id="25363646"/>
<keyword evidence="1" id="KW-0677">Repeat</keyword>
<evidence type="ECO:0000256" key="2">
    <source>
        <dbReference type="SAM" id="MobiDB-lite"/>
    </source>
</evidence>
<evidence type="ECO:0008006" key="5">
    <source>
        <dbReference type="Google" id="ProtNLM"/>
    </source>
</evidence>
<proteinExistence type="predicted"/>
<evidence type="ECO:0000313" key="3">
    <source>
        <dbReference type="EMBL" id="KEQ96954.1"/>
    </source>
</evidence>